<dbReference type="GO" id="GO:1990904">
    <property type="term" value="C:ribonucleoprotein complex"/>
    <property type="evidence" value="ECO:0007669"/>
    <property type="project" value="UniProtKB-KW"/>
</dbReference>
<dbReference type="EMBL" id="CANTUO010000003">
    <property type="protein sequence ID" value="CAI5758742.1"/>
    <property type="molecule type" value="Genomic_DNA"/>
</dbReference>
<organism evidence="4 5">
    <name type="scientific">Candida verbasci</name>
    <dbReference type="NCBI Taxonomy" id="1227364"/>
    <lineage>
        <taxon>Eukaryota</taxon>
        <taxon>Fungi</taxon>
        <taxon>Dikarya</taxon>
        <taxon>Ascomycota</taxon>
        <taxon>Saccharomycotina</taxon>
        <taxon>Pichiomycetes</taxon>
        <taxon>Debaryomycetaceae</taxon>
        <taxon>Candida/Lodderomyces clade</taxon>
        <taxon>Candida</taxon>
    </lineage>
</organism>
<evidence type="ECO:0008006" key="6">
    <source>
        <dbReference type="Google" id="ProtNLM"/>
    </source>
</evidence>
<reference evidence="4" key="1">
    <citation type="submission" date="2022-12" db="EMBL/GenBank/DDBJ databases">
        <authorList>
            <person name="Brejova B."/>
        </authorList>
    </citation>
    <scope>NUCLEOTIDE SEQUENCE</scope>
</reference>
<comment type="similarity">
    <text evidence="1">Belongs to the bacterial ribosomal protein bL35 family.</text>
</comment>
<dbReference type="SUPFAM" id="SSF143034">
    <property type="entry name" value="L35p-like"/>
    <property type="match status" value="1"/>
</dbReference>
<dbReference type="Gene3D" id="4.10.410.60">
    <property type="match status" value="1"/>
</dbReference>
<dbReference type="InterPro" id="IPR021137">
    <property type="entry name" value="Ribosomal_bL35-like"/>
</dbReference>
<evidence type="ECO:0000256" key="2">
    <source>
        <dbReference type="ARBA" id="ARBA00022980"/>
    </source>
</evidence>
<dbReference type="OrthoDB" id="162638at2759"/>
<comment type="caution">
    <text evidence="4">The sequence shown here is derived from an EMBL/GenBank/DDBJ whole genome shotgun (WGS) entry which is preliminary data.</text>
</comment>
<evidence type="ECO:0000256" key="3">
    <source>
        <dbReference type="ARBA" id="ARBA00023274"/>
    </source>
</evidence>
<sequence length="85" mass="9810">MFNFINRSIGQSPITNILLQTRNKMKTSKTIRNRIFITAEGIKRKRAGTNHGNGRFSAPSLKHLRGFITIPKTHGLLKRYKQFIK</sequence>
<dbReference type="GO" id="GO:0005840">
    <property type="term" value="C:ribosome"/>
    <property type="evidence" value="ECO:0007669"/>
    <property type="project" value="UniProtKB-KW"/>
</dbReference>
<evidence type="ECO:0000256" key="1">
    <source>
        <dbReference type="ARBA" id="ARBA00006598"/>
    </source>
</evidence>
<dbReference type="InterPro" id="IPR037229">
    <property type="entry name" value="Ribosomal_bL35_sf"/>
</dbReference>
<name>A0A9W4XAV4_9ASCO</name>
<dbReference type="GO" id="GO:0003735">
    <property type="term" value="F:structural constituent of ribosome"/>
    <property type="evidence" value="ECO:0007669"/>
    <property type="project" value="InterPro"/>
</dbReference>
<keyword evidence="2" id="KW-0689">Ribosomal protein</keyword>
<accession>A0A9W4XAV4</accession>
<protein>
    <recommendedName>
        <fullName evidence="6">Ribosomal protein L35</fullName>
    </recommendedName>
</protein>
<keyword evidence="3" id="KW-0687">Ribonucleoprotein</keyword>
<evidence type="ECO:0000313" key="5">
    <source>
        <dbReference type="Proteomes" id="UP001152885"/>
    </source>
</evidence>
<dbReference type="GO" id="GO:0006412">
    <property type="term" value="P:translation"/>
    <property type="evidence" value="ECO:0007669"/>
    <property type="project" value="InterPro"/>
</dbReference>
<gene>
    <name evidence="4" type="ORF">CANVERA_P3254</name>
</gene>
<evidence type="ECO:0000313" key="4">
    <source>
        <dbReference type="EMBL" id="CAI5758742.1"/>
    </source>
</evidence>
<dbReference type="Pfam" id="PF01632">
    <property type="entry name" value="Ribosomal_L35p"/>
    <property type="match status" value="1"/>
</dbReference>
<dbReference type="AlphaFoldDB" id="A0A9W4XAV4"/>
<dbReference type="Proteomes" id="UP001152885">
    <property type="component" value="Unassembled WGS sequence"/>
</dbReference>
<keyword evidence="5" id="KW-1185">Reference proteome</keyword>
<proteinExistence type="inferred from homology"/>